<proteinExistence type="inferred from homology"/>
<dbReference type="EMBL" id="JAJVDC020000052">
    <property type="protein sequence ID" value="KAL1629748.1"/>
    <property type="molecule type" value="Genomic_DNA"/>
</dbReference>
<feature type="region of interest" description="Disordered" evidence="12">
    <location>
        <begin position="1461"/>
        <end position="1490"/>
    </location>
</feature>
<dbReference type="InterPro" id="IPR008254">
    <property type="entry name" value="Flavodoxin/NO_synth"/>
</dbReference>
<evidence type="ECO:0000256" key="5">
    <source>
        <dbReference type="ARBA" id="ARBA00022448"/>
    </source>
</evidence>
<feature type="region of interest" description="Disordered" evidence="12">
    <location>
        <begin position="1268"/>
        <end position="1288"/>
    </location>
</feature>
<feature type="region of interest" description="Disordered" evidence="12">
    <location>
        <begin position="1209"/>
        <end position="1254"/>
    </location>
</feature>
<dbReference type="PANTHER" id="PTHR19384:SF127">
    <property type="entry name" value="BIFUNCTIONAL CYTOCHROME P450_NADPH--P450 REDUCTASE"/>
    <property type="match status" value="1"/>
</dbReference>
<name>A0ABR3SUQ2_9PEZI</name>
<dbReference type="InterPro" id="IPR001433">
    <property type="entry name" value="OxRdtase_FAD/NAD-bd"/>
</dbReference>
<dbReference type="InterPro" id="IPR023173">
    <property type="entry name" value="NADPH_Cyt_P450_Rdtase_alpha"/>
</dbReference>
<dbReference type="Pfam" id="PF00258">
    <property type="entry name" value="Flavodoxin_1"/>
    <property type="match status" value="1"/>
</dbReference>
<dbReference type="Gene3D" id="1.20.990.10">
    <property type="entry name" value="NADPH-cytochrome p450 Reductase, Chain A, domain 3"/>
    <property type="match status" value="1"/>
</dbReference>
<keyword evidence="10" id="KW-0560">Oxidoreductase</keyword>
<dbReference type="Pfam" id="PF00067">
    <property type="entry name" value="p450"/>
    <property type="match status" value="1"/>
</dbReference>
<dbReference type="InterPro" id="IPR003097">
    <property type="entry name" value="CysJ-like_FAD-binding"/>
</dbReference>
<keyword evidence="11" id="KW-0408">Iron</keyword>
<dbReference type="InterPro" id="IPR046347">
    <property type="entry name" value="bZIP_sf"/>
</dbReference>
<protein>
    <recommendedName>
        <fullName evidence="17">Cytochrome P450</fullName>
    </recommendedName>
</protein>
<keyword evidence="9" id="KW-0521">NADP</keyword>
<dbReference type="Gene3D" id="1.10.630.10">
    <property type="entry name" value="Cytochrome P450"/>
    <property type="match status" value="1"/>
</dbReference>
<dbReference type="SUPFAM" id="SSF52218">
    <property type="entry name" value="Flavoproteins"/>
    <property type="match status" value="1"/>
</dbReference>
<keyword evidence="16" id="KW-1185">Reference proteome</keyword>
<comment type="cofactor">
    <cofactor evidence="3">
        <name>FAD</name>
        <dbReference type="ChEBI" id="CHEBI:57692"/>
    </cofactor>
</comment>
<dbReference type="InterPro" id="IPR017938">
    <property type="entry name" value="Riboflavin_synthase-like_b-brl"/>
</dbReference>
<evidence type="ECO:0000313" key="16">
    <source>
        <dbReference type="Proteomes" id="UP001521116"/>
    </source>
</evidence>
<dbReference type="InterPro" id="IPR017972">
    <property type="entry name" value="Cyt_P450_CS"/>
</dbReference>
<evidence type="ECO:0000256" key="12">
    <source>
        <dbReference type="SAM" id="MobiDB-lite"/>
    </source>
</evidence>
<dbReference type="Gene3D" id="3.40.50.80">
    <property type="entry name" value="Nucleotide-binding domain of ferredoxin-NADP reductase (FNR) module"/>
    <property type="match status" value="1"/>
</dbReference>
<keyword evidence="7" id="KW-0479">Metal-binding</keyword>
<evidence type="ECO:0000256" key="9">
    <source>
        <dbReference type="ARBA" id="ARBA00022857"/>
    </source>
</evidence>
<evidence type="ECO:0008006" key="17">
    <source>
        <dbReference type="Google" id="ProtNLM"/>
    </source>
</evidence>
<feature type="domain" description="FAD-binding FR-type" evidence="14">
    <location>
        <begin position="686"/>
        <end position="916"/>
    </location>
</feature>
<accession>A0ABR3SUQ2</accession>
<evidence type="ECO:0000256" key="1">
    <source>
        <dbReference type="ARBA" id="ARBA00001917"/>
    </source>
</evidence>
<dbReference type="SUPFAM" id="SSF52343">
    <property type="entry name" value="Ferredoxin reductase-like, C-terminal NADP-linked domain"/>
    <property type="match status" value="1"/>
</dbReference>
<evidence type="ECO:0000256" key="7">
    <source>
        <dbReference type="ARBA" id="ARBA00022723"/>
    </source>
</evidence>
<comment type="similarity">
    <text evidence="4">In the N-terminal section; belongs to the cytochrome P450 family.</text>
</comment>
<dbReference type="Gene3D" id="2.40.30.10">
    <property type="entry name" value="Translation factors"/>
    <property type="match status" value="1"/>
</dbReference>
<dbReference type="InterPro" id="IPR017927">
    <property type="entry name" value="FAD-bd_FR_type"/>
</dbReference>
<dbReference type="SUPFAM" id="SSF63380">
    <property type="entry name" value="Riboflavin synthase domain-like"/>
    <property type="match status" value="1"/>
</dbReference>
<dbReference type="Proteomes" id="UP001521116">
    <property type="component" value="Unassembled WGS sequence"/>
</dbReference>
<comment type="cofactor">
    <cofactor evidence="2">
        <name>heme</name>
        <dbReference type="ChEBI" id="CHEBI:30413"/>
    </cofactor>
</comment>
<dbReference type="PRINTS" id="PR00385">
    <property type="entry name" value="P450"/>
</dbReference>
<dbReference type="SUPFAM" id="SSF48264">
    <property type="entry name" value="Cytochrome P450"/>
    <property type="match status" value="1"/>
</dbReference>
<evidence type="ECO:0000256" key="10">
    <source>
        <dbReference type="ARBA" id="ARBA00023002"/>
    </source>
</evidence>
<evidence type="ECO:0000259" key="13">
    <source>
        <dbReference type="PROSITE" id="PS50902"/>
    </source>
</evidence>
<dbReference type="PROSITE" id="PS50902">
    <property type="entry name" value="FLAVODOXIN_LIKE"/>
    <property type="match status" value="1"/>
</dbReference>
<dbReference type="CDD" id="cd11068">
    <property type="entry name" value="CYP120A1"/>
    <property type="match status" value="1"/>
</dbReference>
<dbReference type="InterPro" id="IPR029039">
    <property type="entry name" value="Flavoprotein-like_sf"/>
</dbReference>
<sequence length="1590" mass="174637">MTTSSTSGLVPIPGPSALPIVGNIFDIDEDVPTQSVVKLAEEYRRYPGSLRCAPNLRVKKGPVFKLELGGEEQIFVTSIALLNEICDEKRFRKVITGGLLKLRSGVNDGLFTAHDGEHNWDIAHRILLPVFGPTKIRDMFPQMKEVADQLCLKWARFGPSHPVDPASDFTRLTLDTIGLCGMGFRFNSFYRDSGFHPFVDSMNSWLKDADKQSSRPEFVNNLRILAMKKFEADIKTMRTICQDIVDQRRKQPVEAPDLLNSLLYNKDPKSGEGLNDESIIDNMITFLVAGHETTSGLLSFAFYYLLKNPEAYAKARQEVDEVVGAGPINVAHLPQLKYISALMRETLRLMPTAPGYTVGAREDTVIGGKYRVKKDAAIVGLLPSVHTDPDVYGANAREWKPERMLDDGFNKLPPGSWKPFGSGKRGCIGRAFAWQEAQLVIALTLQVFDLELDDPTYDLKIKESLTLKPDGFFMRTSLRRHKSANELVSGLSTAIDSKDKEVPALTGEYASKDGKPISIFYGTNSGTCESLAHRLASDAAQRGYTARCVESLDSAKGNIPTGHPVVIFTSSYDGNPPENAAQFADWLESAEPKDLSGVSYAVFGCGHHDWTTTFHKIPILVDEALERHGAKRIVSRGSVDTAEEDAFLKLEEWEDQFLWPGLGAVPEASDSGRLKITYQPPNNTRKGFVEALVSDIRLLSKPGVAKKGHIELVLPPGMTYSAGDSLAVLPLNSRRNVQRVLSRFHLAWDSMIRIENSEQGNLPSEPISVADLFSSYVELAQPATPRNIRTLVDASSDDETKKSLLSLASTEYATEIRDKRVSVLELLERFPSLAVPVETFLSTLPVLRHRLYSISSSPTWRPSHASLTFSVVDAPARSGAADARFLGVASNHFLDLTPGAVVRISLRTTNPRFRPPPDPLATPVVLLAAGAGLAPFRAFVQDRAERRRGGSALAPALLLFGCRGPRLDDLYREELDAFEAEGVVSVRRAYSREPGHADAAGCAYVQERLWREREEVLELWERGAVVYVCGGTGMAEAVKEAVARIVGEGRDGPGGPVVDPAAWAASLEPKRYIAESRQSTVSGLRFSATAMEQANNPNAARGGPSSRIRKPRGRPPVNTQDETPADRRRTQIRQAQRAYRQRKDDKITALQKKVEQLQAVAKDMSDSFLQFSDRAMASSALTLRPKLESELRATTATLAALCDAATAANSDNSLDEDGSAPPLPHQPALAGRTYQPIAPSSSSSDKKPQDAGSPQALPFGYVITYESSDDDNAGEGPSDQQLSPTRALQPPYTYSFRETAFANRLYSACIERGVHILSAVHIRPSEYQRAYRICRHFCTREELIALFRKALGKPVMEPFSQLELCLGGAGTHFPREEDQSDKAMPETSTNYMTNTRAILAAWGLRLTPDLEADLHYYEGIWYDSEDVAGYLEHLRVKMDAGGSLAKVETETLKIEGILPDQGQASRPVGTARHQDAPRTGSHGVDEDGGTTVAGVRPDVAIQITNELGEEQWDRFCDFSTPWLMDPALFDTTPMASGGELRGQGEVPRMATIDLSILVNKLIKCSVCVGRGPGFRREDVNTALRAAIIEA</sequence>
<dbReference type="PROSITE" id="PS00086">
    <property type="entry name" value="CYTOCHROME_P450"/>
    <property type="match status" value="1"/>
</dbReference>
<comment type="cofactor">
    <cofactor evidence="1">
        <name>FMN</name>
        <dbReference type="ChEBI" id="CHEBI:58210"/>
    </cofactor>
</comment>
<evidence type="ECO:0000256" key="8">
    <source>
        <dbReference type="ARBA" id="ARBA00022827"/>
    </source>
</evidence>
<comment type="caution">
    <text evidence="15">The sequence shown here is derived from an EMBL/GenBank/DDBJ whole genome shotgun (WGS) entry which is preliminary data.</text>
</comment>
<dbReference type="CDD" id="cd14688">
    <property type="entry name" value="bZIP_YAP"/>
    <property type="match status" value="1"/>
</dbReference>
<keyword evidence="5" id="KW-0813">Transport</keyword>
<evidence type="ECO:0000256" key="6">
    <source>
        <dbReference type="ARBA" id="ARBA00022630"/>
    </source>
</evidence>
<reference evidence="15 16" key="1">
    <citation type="submission" date="2024-02" db="EMBL/GenBank/DDBJ databases">
        <title>De novo assembly and annotation of 12 fungi associated with fruit tree decline syndrome in Ontario, Canada.</title>
        <authorList>
            <person name="Sulman M."/>
            <person name="Ellouze W."/>
            <person name="Ilyukhin E."/>
        </authorList>
    </citation>
    <scope>NUCLEOTIDE SEQUENCE [LARGE SCALE GENOMIC DNA]</scope>
    <source>
        <strain evidence="15 16">M1-105</strain>
    </source>
</reference>
<dbReference type="Gene3D" id="3.40.50.360">
    <property type="match status" value="1"/>
</dbReference>
<evidence type="ECO:0000256" key="4">
    <source>
        <dbReference type="ARBA" id="ARBA00010018"/>
    </source>
</evidence>
<dbReference type="Pfam" id="PF00175">
    <property type="entry name" value="NAD_binding_1"/>
    <property type="match status" value="1"/>
</dbReference>
<gene>
    <name evidence="15" type="ORF">SLS56_005271</name>
</gene>
<dbReference type="Pfam" id="PF00667">
    <property type="entry name" value="FAD_binding_1"/>
    <property type="match status" value="1"/>
</dbReference>
<dbReference type="PRINTS" id="PR00463">
    <property type="entry name" value="EP450I"/>
</dbReference>
<keyword evidence="8" id="KW-0274">FAD</keyword>
<organism evidence="15 16">
    <name type="scientific">Neofusicoccum ribis</name>
    <dbReference type="NCBI Taxonomy" id="45134"/>
    <lineage>
        <taxon>Eukaryota</taxon>
        <taxon>Fungi</taxon>
        <taxon>Dikarya</taxon>
        <taxon>Ascomycota</taxon>
        <taxon>Pezizomycotina</taxon>
        <taxon>Dothideomycetes</taxon>
        <taxon>Dothideomycetes incertae sedis</taxon>
        <taxon>Botryosphaeriales</taxon>
        <taxon>Botryosphaeriaceae</taxon>
        <taxon>Neofusicoccum</taxon>
    </lineage>
</organism>
<dbReference type="InterPro" id="IPR039261">
    <property type="entry name" value="FNR_nucleotide-bd"/>
</dbReference>
<dbReference type="PANTHER" id="PTHR19384">
    <property type="entry name" value="NITRIC OXIDE SYNTHASE-RELATED"/>
    <property type="match status" value="1"/>
</dbReference>
<evidence type="ECO:0000256" key="3">
    <source>
        <dbReference type="ARBA" id="ARBA00001974"/>
    </source>
</evidence>
<dbReference type="InterPro" id="IPR036396">
    <property type="entry name" value="Cyt_P450_sf"/>
</dbReference>
<dbReference type="InterPro" id="IPR001128">
    <property type="entry name" value="Cyt_P450"/>
</dbReference>
<evidence type="ECO:0000313" key="15">
    <source>
        <dbReference type="EMBL" id="KAL1629748.1"/>
    </source>
</evidence>
<dbReference type="CDD" id="cd06206">
    <property type="entry name" value="bifunctional_CYPOR"/>
    <property type="match status" value="1"/>
</dbReference>
<evidence type="ECO:0000256" key="2">
    <source>
        <dbReference type="ARBA" id="ARBA00001971"/>
    </source>
</evidence>
<evidence type="ECO:0000259" key="14">
    <source>
        <dbReference type="PROSITE" id="PS51384"/>
    </source>
</evidence>
<feature type="domain" description="Flavodoxin-like" evidence="13">
    <location>
        <begin position="517"/>
        <end position="658"/>
    </location>
</feature>
<dbReference type="PROSITE" id="PS51384">
    <property type="entry name" value="FAD_FR"/>
    <property type="match status" value="1"/>
</dbReference>
<dbReference type="SUPFAM" id="SSF57959">
    <property type="entry name" value="Leucine zipper domain"/>
    <property type="match status" value="1"/>
</dbReference>
<evidence type="ECO:0000256" key="11">
    <source>
        <dbReference type="ARBA" id="ARBA00023004"/>
    </source>
</evidence>
<feature type="region of interest" description="Disordered" evidence="12">
    <location>
        <begin position="1091"/>
        <end position="1144"/>
    </location>
</feature>
<keyword evidence="6" id="KW-0285">Flavoprotein</keyword>
<dbReference type="Gene3D" id="1.20.5.170">
    <property type="match status" value="1"/>
</dbReference>
<dbReference type="InterPro" id="IPR002401">
    <property type="entry name" value="Cyt_P450_E_grp-I"/>
</dbReference>